<evidence type="ECO:0000313" key="1">
    <source>
        <dbReference type="EMBL" id="KAF7672951.1"/>
    </source>
</evidence>
<reference evidence="1" key="2">
    <citation type="submission" date="2020-08" db="EMBL/GenBank/DDBJ databases">
        <title>Draft Genome Sequence of Cumin Blight Pathogen Alternaria burnsii.</title>
        <authorList>
            <person name="Feng Z."/>
        </authorList>
    </citation>
    <scope>NUCLEOTIDE SEQUENCE</scope>
    <source>
        <strain evidence="1">CBS107.38</strain>
    </source>
</reference>
<comment type="caution">
    <text evidence="1">The sequence shown here is derived from an EMBL/GenBank/DDBJ whole genome shotgun (WGS) entry which is preliminary data.</text>
</comment>
<accession>A0A8H7AWM1</accession>
<dbReference type="EMBL" id="JAAABM010000014">
    <property type="protein sequence ID" value="KAF7672951.1"/>
    <property type="molecule type" value="Genomic_DNA"/>
</dbReference>
<dbReference type="GeneID" id="62207127"/>
<keyword evidence="2" id="KW-1185">Reference proteome</keyword>
<gene>
    <name evidence="1" type="ORF">GT037_008902</name>
</gene>
<sequence>MSPMLFAIKTWKQIVCASVTADFLVATLLKFEKRDGQYLSYISNTISRVRNTGLLRMYTGKLAGLEMQGDDAMHKVWVDPNKAPNERIESASPVGFWYSLNGRHGKGNIVKPVSLTNDSMFEETLSTSFEGYFKQRFRGSAKS</sequence>
<reference evidence="1" key="1">
    <citation type="submission" date="2020-01" db="EMBL/GenBank/DDBJ databases">
        <authorList>
            <person name="Feng Z.H.Z."/>
        </authorList>
    </citation>
    <scope>NUCLEOTIDE SEQUENCE</scope>
    <source>
        <strain evidence="1">CBS107.38</strain>
    </source>
</reference>
<protein>
    <submittedName>
        <fullName evidence="1">Uncharacterized protein</fullName>
    </submittedName>
</protein>
<dbReference type="RefSeq" id="XP_038783294.1">
    <property type="nucleotide sequence ID" value="XM_038933949.1"/>
</dbReference>
<organism evidence="1 2">
    <name type="scientific">Alternaria burnsii</name>
    <dbReference type="NCBI Taxonomy" id="1187904"/>
    <lineage>
        <taxon>Eukaryota</taxon>
        <taxon>Fungi</taxon>
        <taxon>Dikarya</taxon>
        <taxon>Ascomycota</taxon>
        <taxon>Pezizomycotina</taxon>
        <taxon>Dothideomycetes</taxon>
        <taxon>Pleosporomycetidae</taxon>
        <taxon>Pleosporales</taxon>
        <taxon>Pleosporineae</taxon>
        <taxon>Pleosporaceae</taxon>
        <taxon>Alternaria</taxon>
        <taxon>Alternaria sect. Alternaria</taxon>
    </lineage>
</organism>
<name>A0A8H7AWM1_9PLEO</name>
<evidence type="ECO:0000313" key="2">
    <source>
        <dbReference type="Proteomes" id="UP000596902"/>
    </source>
</evidence>
<proteinExistence type="predicted"/>
<dbReference type="AlphaFoldDB" id="A0A8H7AWM1"/>
<dbReference type="Proteomes" id="UP000596902">
    <property type="component" value="Unassembled WGS sequence"/>
</dbReference>